<comment type="cofactor">
    <cofactor evidence="1">
        <name>Mn(2+)</name>
        <dbReference type="ChEBI" id="CHEBI:29035"/>
    </cofactor>
</comment>
<feature type="region of interest" description="Disordered" evidence="12">
    <location>
        <begin position="79"/>
        <end position="100"/>
    </location>
</feature>
<dbReference type="InterPro" id="IPR050699">
    <property type="entry name" value="RNA-DNA_Helicase"/>
</dbReference>
<organism evidence="14 15">
    <name type="scientific">Puccinia graminis f. sp. tritici</name>
    <dbReference type="NCBI Taxonomy" id="56615"/>
    <lineage>
        <taxon>Eukaryota</taxon>
        <taxon>Fungi</taxon>
        <taxon>Dikarya</taxon>
        <taxon>Basidiomycota</taxon>
        <taxon>Pucciniomycotina</taxon>
        <taxon>Pucciniomycetes</taxon>
        <taxon>Pucciniales</taxon>
        <taxon>Pucciniaceae</taxon>
        <taxon>Puccinia</taxon>
    </lineage>
</organism>
<dbReference type="CDD" id="cd18805">
    <property type="entry name" value="SF2_C_suv3"/>
    <property type="match status" value="1"/>
</dbReference>
<dbReference type="Pfam" id="PF12513">
    <property type="entry name" value="SUV3_C"/>
    <property type="match status" value="1"/>
</dbReference>
<dbReference type="GO" id="GO:0016787">
    <property type="term" value="F:hydrolase activity"/>
    <property type="evidence" value="ECO:0007669"/>
    <property type="project" value="UniProtKB-KW"/>
</dbReference>
<dbReference type="PANTHER" id="PTHR12131:SF1">
    <property type="entry name" value="ATP-DEPENDENT RNA HELICASE SUPV3L1, MITOCHONDRIAL-RELATED"/>
    <property type="match status" value="1"/>
</dbReference>
<accession>A0A5B0Q7H6</accession>
<keyword evidence="8" id="KW-0067">ATP-binding</keyword>
<dbReference type="Gene3D" id="1.20.272.40">
    <property type="match status" value="1"/>
</dbReference>
<evidence type="ECO:0000256" key="9">
    <source>
        <dbReference type="ARBA" id="ARBA00022946"/>
    </source>
</evidence>
<dbReference type="InterPro" id="IPR041082">
    <property type="entry name" value="Suv3_C_1"/>
</dbReference>
<proteinExistence type="predicted"/>
<comment type="catalytic activity">
    <reaction evidence="11">
        <text>ATP + H2O = ADP + phosphate + H(+)</text>
        <dbReference type="Rhea" id="RHEA:13065"/>
        <dbReference type="ChEBI" id="CHEBI:15377"/>
        <dbReference type="ChEBI" id="CHEBI:15378"/>
        <dbReference type="ChEBI" id="CHEBI:30616"/>
        <dbReference type="ChEBI" id="CHEBI:43474"/>
        <dbReference type="ChEBI" id="CHEBI:456216"/>
        <dbReference type="EC" id="3.6.4.13"/>
    </reaction>
</comment>
<dbReference type="InterPro" id="IPR055206">
    <property type="entry name" value="DEXQc_SUV3"/>
</dbReference>
<dbReference type="InterPro" id="IPR027417">
    <property type="entry name" value="P-loop_NTPase"/>
</dbReference>
<dbReference type="EMBL" id="VSWC01000028">
    <property type="protein sequence ID" value="KAA1109019.1"/>
    <property type="molecule type" value="Genomic_DNA"/>
</dbReference>
<dbReference type="Gene3D" id="3.40.50.300">
    <property type="entry name" value="P-loop containing nucleotide triphosphate hydrolases"/>
    <property type="match status" value="2"/>
</dbReference>
<comment type="caution">
    <text evidence="14">The sequence shown here is derived from an EMBL/GenBank/DDBJ whole genome shotgun (WGS) entry which is preliminary data.</text>
</comment>
<evidence type="ECO:0000256" key="12">
    <source>
        <dbReference type="SAM" id="MobiDB-lite"/>
    </source>
</evidence>
<evidence type="ECO:0000256" key="8">
    <source>
        <dbReference type="ARBA" id="ARBA00022840"/>
    </source>
</evidence>
<dbReference type="FunFam" id="3.40.50.300:FF:000269">
    <property type="entry name" value="ATP-dependent RNA helicase SUPV3L1, mitochondrial"/>
    <property type="match status" value="1"/>
</dbReference>
<evidence type="ECO:0000256" key="7">
    <source>
        <dbReference type="ARBA" id="ARBA00022806"/>
    </source>
</evidence>
<dbReference type="PROSITE" id="PS51194">
    <property type="entry name" value="HELICASE_CTER"/>
    <property type="match status" value="1"/>
</dbReference>
<dbReference type="InterPro" id="IPR022192">
    <property type="entry name" value="SUV3_C"/>
</dbReference>
<dbReference type="InterPro" id="IPR001650">
    <property type="entry name" value="Helicase_C-like"/>
</dbReference>
<dbReference type="FunFam" id="3.40.50.300:FF:000957">
    <property type="entry name" value="ATP-dependent RNA helicase SUV3L, mitochondrial"/>
    <property type="match status" value="1"/>
</dbReference>
<protein>
    <recommendedName>
        <fullName evidence="4">RNA helicase</fullName>
        <ecNumber evidence="4">3.6.4.13</ecNumber>
    </recommendedName>
</protein>
<evidence type="ECO:0000256" key="1">
    <source>
        <dbReference type="ARBA" id="ARBA00001936"/>
    </source>
</evidence>
<keyword evidence="7 14" id="KW-0347">Helicase</keyword>
<evidence type="ECO:0000256" key="4">
    <source>
        <dbReference type="ARBA" id="ARBA00012552"/>
    </source>
</evidence>
<feature type="region of interest" description="Disordered" evidence="12">
    <location>
        <begin position="595"/>
        <end position="623"/>
    </location>
</feature>
<keyword evidence="15" id="KW-1185">Reference proteome</keyword>
<keyword evidence="5" id="KW-0547">Nucleotide-binding</keyword>
<evidence type="ECO:0000256" key="10">
    <source>
        <dbReference type="ARBA" id="ARBA00023128"/>
    </source>
</evidence>
<keyword evidence="6" id="KW-0378">Hydrolase</keyword>
<reference evidence="14 15" key="1">
    <citation type="submission" date="2019-05" db="EMBL/GenBank/DDBJ databases">
        <title>Emergence of the Ug99 lineage of the wheat stem rust pathogen through somatic hybridization.</title>
        <authorList>
            <person name="Li F."/>
            <person name="Upadhyaya N.M."/>
            <person name="Sperschneider J."/>
            <person name="Matny O."/>
            <person name="Nguyen-Phuc H."/>
            <person name="Mago R."/>
            <person name="Raley C."/>
            <person name="Miller M.E."/>
            <person name="Silverstein K.A.T."/>
            <person name="Henningsen E."/>
            <person name="Hirsch C.D."/>
            <person name="Visser B."/>
            <person name="Pretorius Z.A."/>
            <person name="Steffenson B.J."/>
            <person name="Schwessinger B."/>
            <person name="Dodds P.N."/>
            <person name="Figueroa M."/>
        </authorList>
    </citation>
    <scope>NUCLEOTIDE SEQUENCE [LARGE SCALE GENOMIC DNA]</scope>
    <source>
        <strain evidence="14">21-0</strain>
    </source>
</reference>
<dbReference type="EC" id="3.6.4.13" evidence="4"/>
<dbReference type="SUPFAM" id="SSF52540">
    <property type="entry name" value="P-loop containing nucleoside triphosphate hydrolases"/>
    <property type="match status" value="1"/>
</dbReference>
<feature type="region of interest" description="Disordered" evidence="12">
    <location>
        <begin position="1"/>
        <end position="38"/>
    </location>
</feature>
<dbReference type="GO" id="GO:0003724">
    <property type="term" value="F:RNA helicase activity"/>
    <property type="evidence" value="ECO:0007669"/>
    <property type="project" value="UniProtKB-EC"/>
</dbReference>
<dbReference type="GO" id="GO:0005524">
    <property type="term" value="F:ATP binding"/>
    <property type="evidence" value="ECO:0007669"/>
    <property type="project" value="UniProtKB-KW"/>
</dbReference>
<dbReference type="GO" id="GO:0045025">
    <property type="term" value="C:mitochondrial degradosome"/>
    <property type="evidence" value="ECO:0007669"/>
    <property type="project" value="TreeGrafter"/>
</dbReference>
<dbReference type="Pfam" id="PF00271">
    <property type="entry name" value="Helicase_C"/>
    <property type="match status" value="1"/>
</dbReference>
<evidence type="ECO:0000313" key="15">
    <source>
        <dbReference type="Proteomes" id="UP000324748"/>
    </source>
</evidence>
<dbReference type="SMART" id="SM00490">
    <property type="entry name" value="HELICc"/>
    <property type="match status" value="1"/>
</dbReference>
<dbReference type="Gene3D" id="1.20.58.1080">
    <property type="match status" value="1"/>
</dbReference>
<evidence type="ECO:0000313" key="14">
    <source>
        <dbReference type="EMBL" id="KAA1109019.1"/>
    </source>
</evidence>
<evidence type="ECO:0000256" key="6">
    <source>
        <dbReference type="ARBA" id="ARBA00022801"/>
    </source>
</evidence>
<dbReference type="InterPro" id="IPR044774">
    <property type="entry name" value="Suv3_DEXQc"/>
</dbReference>
<evidence type="ECO:0000259" key="13">
    <source>
        <dbReference type="PROSITE" id="PS51194"/>
    </source>
</evidence>
<feature type="compositionally biased region" description="Low complexity" evidence="12">
    <location>
        <begin position="595"/>
        <end position="616"/>
    </location>
</feature>
<evidence type="ECO:0000256" key="5">
    <source>
        <dbReference type="ARBA" id="ARBA00022741"/>
    </source>
</evidence>
<feature type="domain" description="Helicase C-terminal" evidence="13">
    <location>
        <begin position="311"/>
        <end position="471"/>
    </location>
</feature>
<evidence type="ECO:0000256" key="2">
    <source>
        <dbReference type="ARBA" id="ARBA00001946"/>
    </source>
</evidence>
<evidence type="ECO:0000256" key="3">
    <source>
        <dbReference type="ARBA" id="ARBA00004173"/>
    </source>
</evidence>
<comment type="subcellular location">
    <subcellularLocation>
        <location evidence="3">Mitochondrion</location>
    </subcellularLocation>
</comment>
<dbReference type="Pfam" id="PF22527">
    <property type="entry name" value="DEXQc_Suv3"/>
    <property type="match status" value="1"/>
</dbReference>
<dbReference type="PANTHER" id="PTHR12131">
    <property type="entry name" value="ATP-DEPENDENT RNA AND DNA HELICASE"/>
    <property type="match status" value="1"/>
</dbReference>
<dbReference type="OrthoDB" id="6692397at2759"/>
<comment type="cofactor">
    <cofactor evidence="2">
        <name>Mg(2+)</name>
        <dbReference type="ChEBI" id="CHEBI:18420"/>
    </cofactor>
</comment>
<dbReference type="GO" id="GO:0000965">
    <property type="term" value="P:mitochondrial RNA 3'-end processing"/>
    <property type="evidence" value="ECO:0007669"/>
    <property type="project" value="TreeGrafter"/>
</dbReference>
<keyword evidence="10" id="KW-0496">Mitochondrion</keyword>
<keyword evidence="9" id="KW-0809">Transit peptide</keyword>
<dbReference type="Pfam" id="PF18147">
    <property type="entry name" value="Suv3_C_1"/>
    <property type="match status" value="1"/>
</dbReference>
<dbReference type="Proteomes" id="UP000324748">
    <property type="component" value="Unassembled WGS sequence"/>
</dbReference>
<name>A0A5B0Q7H6_PUCGR</name>
<sequence length="682" mass="75519">MLKNKLQKTTTTTTTRKLRTPSRLRPPPPSSRLTTQPFSINNPIYHRILSTLGLLQHTQTEATSTNNRQLAELINHYNLTNQPSNSRSSSKNTIQEQSNPTELSNFIPWAASLNNPPIHPLLKSSLQSLSKLIDIRRPEDLYPDARRYKRQIHLHVGPTNSGKTHSALRALHSAHTGVYAGPLRLLAHEVFTRINAGQIAPDLAPRPCNLLTGEEQRISSPTAGLTSCTVEMLSCQQFYDVVVIDEIQMIGDHFRGDAWTQAVLGVQAKELHLCGEESVVGLIESLANSCQDEFILHRYQRLTPLKVADSSLKGDLSKVQRGDCLVTFSRNNIYALKKAIQSATDLRVGMAYGGLPPEVREREAQMFNLGSQVEGEGGYDVLVGSDAIGMGLNLKIKRVIFQSLHKFDGRNEVALSTSQIKQIGGRAGRFGILPKNGGPGESGESREEGRTVGEVLTMNETDMSLLRRSMAAPFEKIERAVLKAPFTTVEGLARRAPPGVRYSNLLDLRRSLTLTRPEYAIGDEKNSGSIADALQHILPLSLSERDLFCSAPASARSPVAISALQQWANAHALRRQVDFLAWLRHENVEQTIGSIESSINSSSSSSSSSSSTTTTTNHPKQNLMKLERLHNENLLRLESIHKCLVLYLWLAFRLPESFVDFERCQELKLRTETVLGIGLNSI</sequence>
<dbReference type="CDD" id="cd17913">
    <property type="entry name" value="DEXQc_Suv3"/>
    <property type="match status" value="1"/>
</dbReference>
<evidence type="ECO:0000256" key="11">
    <source>
        <dbReference type="ARBA" id="ARBA00047984"/>
    </source>
</evidence>
<dbReference type="AlphaFoldDB" id="A0A5B0Q7H6"/>
<gene>
    <name evidence="14" type="primary">SUV3_1</name>
    <name evidence="14" type="ORF">PGT21_031473</name>
</gene>